<accession>A0ABU4RHZ9</accession>
<dbReference type="SMART" id="SM00387">
    <property type="entry name" value="HATPase_c"/>
    <property type="match status" value="1"/>
</dbReference>
<dbReference type="InterPro" id="IPR050351">
    <property type="entry name" value="BphY/WalK/GraS-like"/>
</dbReference>
<reference evidence="9 10" key="1">
    <citation type="submission" date="2023-11" db="EMBL/GenBank/DDBJ databases">
        <authorList>
            <person name="Bao R."/>
        </authorList>
    </citation>
    <scope>NUCLEOTIDE SEQUENCE [LARGE SCALE GENOMIC DNA]</scope>
    <source>
        <strain evidence="9 10">PJ23</strain>
    </source>
</reference>
<sequence length="446" mass="48348">MSEQGVTRWMDAVNAQSAAVQRIRAAMMPLAGFALVLALLCVADDLSPLLAGAALLAITAGLALVPGAAETRERTSSETAAARELPVRALLEALTEPAILLTERGTVLEANPPAREAFANLRAGDPISFSLRVPEILDAIRAVGAGEPGRLVEYADRVPVDRWIEARIGPVRLRTGEGGVPDNVLLVLHDLTHLRRAERMRVDFVANASHELRTPLAAILGFIETLQGPAKNDVEARARFLEIMRAQAGRMSRLIDDLLSLSRIEQKQHMRPVDPIDLVEVVRTVLDSLSPLAAERSVQLIPHMPPEPVTVPGDRDELIRVVENLVENGIKYGQSGGRVEVTVSQPAPGSKQEAQVIVRDFGPGIPAEHVPRLTERFYRIDVGKSRDKGGTGLGLAIVKHILARHRGRLVIESPGEGARFTVALETSMPRPMAKMLRRTGARVADE</sequence>
<dbReference type="SUPFAM" id="SSF47384">
    <property type="entry name" value="Homodimeric domain of signal transducing histidine kinase"/>
    <property type="match status" value="1"/>
</dbReference>
<feature type="transmembrane region" description="Helical" evidence="7">
    <location>
        <begin position="23"/>
        <end position="42"/>
    </location>
</feature>
<dbReference type="Proteomes" id="UP001274321">
    <property type="component" value="Unassembled WGS sequence"/>
</dbReference>
<keyword evidence="7" id="KW-0472">Membrane</keyword>
<dbReference type="GO" id="GO:0005524">
    <property type="term" value="F:ATP binding"/>
    <property type="evidence" value="ECO:0007669"/>
    <property type="project" value="UniProtKB-KW"/>
</dbReference>
<dbReference type="RefSeq" id="WP_319842587.1">
    <property type="nucleotide sequence ID" value="NZ_JAXAFJ010000001.1"/>
</dbReference>
<dbReference type="InterPro" id="IPR036097">
    <property type="entry name" value="HisK_dim/P_sf"/>
</dbReference>
<keyword evidence="9" id="KW-0547">Nucleotide-binding</keyword>
<keyword evidence="6" id="KW-0902">Two-component regulatory system</keyword>
<dbReference type="InterPro" id="IPR003661">
    <property type="entry name" value="HisK_dim/P_dom"/>
</dbReference>
<evidence type="ECO:0000313" key="10">
    <source>
        <dbReference type="Proteomes" id="UP001274321"/>
    </source>
</evidence>
<dbReference type="Gene3D" id="3.30.565.10">
    <property type="entry name" value="Histidine kinase-like ATPase, C-terminal domain"/>
    <property type="match status" value="1"/>
</dbReference>
<dbReference type="Pfam" id="PF00512">
    <property type="entry name" value="HisKA"/>
    <property type="match status" value="1"/>
</dbReference>
<evidence type="ECO:0000259" key="8">
    <source>
        <dbReference type="PROSITE" id="PS50109"/>
    </source>
</evidence>
<dbReference type="InterPro" id="IPR036890">
    <property type="entry name" value="HATPase_C_sf"/>
</dbReference>
<protein>
    <recommendedName>
        <fullName evidence="2">histidine kinase</fullName>
        <ecNumber evidence="2">2.7.13.3</ecNumber>
    </recommendedName>
</protein>
<dbReference type="Pfam" id="PF02518">
    <property type="entry name" value="HATPase_c"/>
    <property type="match status" value="1"/>
</dbReference>
<evidence type="ECO:0000256" key="5">
    <source>
        <dbReference type="ARBA" id="ARBA00022777"/>
    </source>
</evidence>
<dbReference type="CDD" id="cd00082">
    <property type="entry name" value="HisKA"/>
    <property type="match status" value="1"/>
</dbReference>
<organism evidence="9 10">
    <name type="scientific">Terrihabitans rhizophilus</name>
    <dbReference type="NCBI Taxonomy" id="3092662"/>
    <lineage>
        <taxon>Bacteria</taxon>
        <taxon>Pseudomonadati</taxon>
        <taxon>Pseudomonadota</taxon>
        <taxon>Alphaproteobacteria</taxon>
        <taxon>Hyphomicrobiales</taxon>
        <taxon>Terrihabitans</taxon>
    </lineage>
</organism>
<dbReference type="EC" id="2.7.13.3" evidence="2"/>
<feature type="domain" description="Histidine kinase" evidence="8">
    <location>
        <begin position="207"/>
        <end position="428"/>
    </location>
</feature>
<dbReference type="PRINTS" id="PR00344">
    <property type="entry name" value="BCTRLSENSOR"/>
</dbReference>
<evidence type="ECO:0000256" key="3">
    <source>
        <dbReference type="ARBA" id="ARBA00022553"/>
    </source>
</evidence>
<dbReference type="EMBL" id="JAXAFJ010000001">
    <property type="protein sequence ID" value="MDX6804456.1"/>
    <property type="molecule type" value="Genomic_DNA"/>
</dbReference>
<evidence type="ECO:0000256" key="6">
    <source>
        <dbReference type="ARBA" id="ARBA00023012"/>
    </source>
</evidence>
<proteinExistence type="predicted"/>
<dbReference type="InterPro" id="IPR003594">
    <property type="entry name" value="HATPase_dom"/>
</dbReference>
<comment type="caution">
    <text evidence="9">The sequence shown here is derived from an EMBL/GenBank/DDBJ whole genome shotgun (WGS) entry which is preliminary data.</text>
</comment>
<keyword evidence="7" id="KW-0812">Transmembrane</keyword>
<dbReference type="InterPro" id="IPR004358">
    <property type="entry name" value="Sig_transdc_His_kin-like_C"/>
</dbReference>
<name>A0ABU4RHZ9_9HYPH</name>
<evidence type="ECO:0000256" key="2">
    <source>
        <dbReference type="ARBA" id="ARBA00012438"/>
    </source>
</evidence>
<evidence type="ECO:0000256" key="7">
    <source>
        <dbReference type="SAM" id="Phobius"/>
    </source>
</evidence>
<dbReference type="PANTHER" id="PTHR45453">
    <property type="entry name" value="PHOSPHATE REGULON SENSOR PROTEIN PHOR"/>
    <property type="match status" value="1"/>
</dbReference>
<dbReference type="InterPro" id="IPR005467">
    <property type="entry name" value="His_kinase_dom"/>
</dbReference>
<keyword evidence="9" id="KW-0067">ATP-binding</keyword>
<keyword evidence="4" id="KW-0808">Transferase</keyword>
<keyword evidence="3" id="KW-0597">Phosphoprotein</keyword>
<keyword evidence="5" id="KW-0418">Kinase</keyword>
<dbReference type="SUPFAM" id="SSF55874">
    <property type="entry name" value="ATPase domain of HSP90 chaperone/DNA topoisomerase II/histidine kinase"/>
    <property type="match status" value="1"/>
</dbReference>
<evidence type="ECO:0000256" key="1">
    <source>
        <dbReference type="ARBA" id="ARBA00000085"/>
    </source>
</evidence>
<gene>
    <name evidence="9" type="ORF">SCD90_00125</name>
</gene>
<evidence type="ECO:0000256" key="4">
    <source>
        <dbReference type="ARBA" id="ARBA00022679"/>
    </source>
</evidence>
<feature type="transmembrane region" description="Helical" evidence="7">
    <location>
        <begin position="49"/>
        <end position="69"/>
    </location>
</feature>
<keyword evidence="7" id="KW-1133">Transmembrane helix</keyword>
<dbReference type="SMART" id="SM00388">
    <property type="entry name" value="HisKA"/>
    <property type="match status" value="1"/>
</dbReference>
<dbReference type="PROSITE" id="PS50109">
    <property type="entry name" value="HIS_KIN"/>
    <property type="match status" value="1"/>
</dbReference>
<comment type="catalytic activity">
    <reaction evidence="1">
        <text>ATP + protein L-histidine = ADP + protein N-phospho-L-histidine.</text>
        <dbReference type="EC" id="2.7.13.3"/>
    </reaction>
</comment>
<dbReference type="PANTHER" id="PTHR45453:SF1">
    <property type="entry name" value="PHOSPHATE REGULON SENSOR PROTEIN PHOR"/>
    <property type="match status" value="1"/>
</dbReference>
<dbReference type="Gene3D" id="3.30.450.20">
    <property type="entry name" value="PAS domain"/>
    <property type="match status" value="1"/>
</dbReference>
<keyword evidence="10" id="KW-1185">Reference proteome</keyword>
<dbReference type="Gene3D" id="1.10.287.130">
    <property type="match status" value="1"/>
</dbReference>
<evidence type="ECO:0000313" key="9">
    <source>
        <dbReference type="EMBL" id="MDX6804456.1"/>
    </source>
</evidence>